<accession>A0ABT0YMZ5</accession>
<feature type="compositionally biased region" description="Basic and acidic residues" evidence="1">
    <location>
        <begin position="294"/>
        <end position="309"/>
    </location>
</feature>
<gene>
    <name evidence="2" type="ORF">M8A51_11125</name>
</gene>
<feature type="region of interest" description="Disordered" evidence="1">
    <location>
        <begin position="294"/>
        <end position="327"/>
    </location>
</feature>
<sequence>MPVTIKVNGTVNSLVHKMSNGLSTATIPDVCKTPSPGGPVPVPYPNIAQSITLSDGTTSVKGDKMMAAVKGSKFALSNGDNAGVAGGVKSSTFMKEATWILYAFTVKLNRKNACRLTDKMFHNSQNAANLGGIIQQMVEAGMSEDEANAICKAFCDTQAEYDEGKISGRGCCSDSFEKKINKLKSDGKLGKGIQSEQPFFMNTNPPTKINPMADGNIIQSLVDGLPSVVADAAFLRGGALGGPGGTPSRSFLREVCSFYKRNPRQKSICFPDLIVESKGKRRVFDAKFSYESRGRGRDKFGTDQVENYRKISKPPGQDPEAITPEGCNCPGYGAKGKGA</sequence>
<organism evidence="2 3">
    <name type="scientific">Caldimonas mangrovi</name>
    <dbReference type="NCBI Taxonomy" id="2944811"/>
    <lineage>
        <taxon>Bacteria</taxon>
        <taxon>Pseudomonadati</taxon>
        <taxon>Pseudomonadota</taxon>
        <taxon>Betaproteobacteria</taxon>
        <taxon>Burkholderiales</taxon>
        <taxon>Sphaerotilaceae</taxon>
        <taxon>Caldimonas</taxon>
    </lineage>
</organism>
<reference evidence="2" key="1">
    <citation type="submission" date="2022-05" db="EMBL/GenBank/DDBJ databases">
        <title>Schlegelella sp. nov., isolated from mangrove soil.</title>
        <authorList>
            <person name="Liu Y."/>
            <person name="Ge X."/>
            <person name="Liu W."/>
        </authorList>
    </citation>
    <scope>NUCLEOTIDE SEQUENCE</scope>
    <source>
        <strain evidence="2">S2-27</strain>
    </source>
</reference>
<protein>
    <submittedName>
        <fullName evidence="2">DUF4150 domain-containing protein</fullName>
    </submittedName>
</protein>
<evidence type="ECO:0000313" key="2">
    <source>
        <dbReference type="EMBL" id="MCM5680085.1"/>
    </source>
</evidence>
<proteinExistence type="predicted"/>
<dbReference type="EMBL" id="JAMKFE010000005">
    <property type="protein sequence ID" value="MCM5680085.1"/>
    <property type="molecule type" value="Genomic_DNA"/>
</dbReference>
<dbReference type="Proteomes" id="UP001165541">
    <property type="component" value="Unassembled WGS sequence"/>
</dbReference>
<comment type="caution">
    <text evidence="2">The sequence shown here is derived from an EMBL/GenBank/DDBJ whole genome shotgun (WGS) entry which is preliminary data.</text>
</comment>
<dbReference type="RefSeq" id="WP_251778359.1">
    <property type="nucleotide sequence ID" value="NZ_JAMKFE010000005.1"/>
</dbReference>
<name>A0ABT0YMZ5_9BURK</name>
<evidence type="ECO:0000256" key="1">
    <source>
        <dbReference type="SAM" id="MobiDB-lite"/>
    </source>
</evidence>
<evidence type="ECO:0000313" key="3">
    <source>
        <dbReference type="Proteomes" id="UP001165541"/>
    </source>
</evidence>
<keyword evidence="3" id="KW-1185">Reference proteome</keyword>
<dbReference type="Pfam" id="PF13665">
    <property type="entry name" value="Tox-PAAR-like"/>
    <property type="match status" value="1"/>
</dbReference>